<organism evidence="4 5">
    <name type="scientific">Paspalum notatum var. saurae</name>
    <dbReference type="NCBI Taxonomy" id="547442"/>
    <lineage>
        <taxon>Eukaryota</taxon>
        <taxon>Viridiplantae</taxon>
        <taxon>Streptophyta</taxon>
        <taxon>Embryophyta</taxon>
        <taxon>Tracheophyta</taxon>
        <taxon>Spermatophyta</taxon>
        <taxon>Magnoliopsida</taxon>
        <taxon>Liliopsida</taxon>
        <taxon>Poales</taxon>
        <taxon>Poaceae</taxon>
        <taxon>PACMAD clade</taxon>
        <taxon>Panicoideae</taxon>
        <taxon>Andropogonodae</taxon>
        <taxon>Paspaleae</taxon>
        <taxon>Paspalinae</taxon>
        <taxon>Paspalum</taxon>
    </lineage>
</organism>
<proteinExistence type="predicted"/>
<feature type="region of interest" description="Disordered" evidence="1">
    <location>
        <begin position="348"/>
        <end position="424"/>
    </location>
</feature>
<feature type="transmembrane region" description="Helical" evidence="2">
    <location>
        <begin position="273"/>
        <end position="295"/>
    </location>
</feature>
<evidence type="ECO:0000256" key="3">
    <source>
        <dbReference type="SAM" id="SignalP"/>
    </source>
</evidence>
<dbReference type="Proteomes" id="UP001341281">
    <property type="component" value="Chromosome 10"/>
</dbReference>
<keyword evidence="2" id="KW-0472">Membrane</keyword>
<keyword evidence="3" id="KW-0732">Signal</keyword>
<keyword evidence="5" id="KW-1185">Reference proteome</keyword>
<gene>
    <name evidence="4" type="ORF">U9M48_042401</name>
</gene>
<feature type="signal peptide" evidence="3">
    <location>
        <begin position="1"/>
        <end position="22"/>
    </location>
</feature>
<evidence type="ECO:0000313" key="4">
    <source>
        <dbReference type="EMBL" id="WVZ96812.1"/>
    </source>
</evidence>
<feature type="transmembrane region" description="Helical" evidence="2">
    <location>
        <begin position="307"/>
        <end position="333"/>
    </location>
</feature>
<feature type="chain" id="PRO_5042956231" evidence="3">
    <location>
        <begin position="23"/>
        <end position="516"/>
    </location>
</feature>
<dbReference type="EMBL" id="CP144754">
    <property type="protein sequence ID" value="WVZ96812.1"/>
    <property type="molecule type" value="Genomic_DNA"/>
</dbReference>
<keyword evidence="2" id="KW-1133">Transmembrane helix</keyword>
<reference evidence="4 5" key="1">
    <citation type="submission" date="2024-02" db="EMBL/GenBank/DDBJ databases">
        <title>High-quality chromosome-scale genome assembly of Pensacola bahiagrass (Paspalum notatum Flugge var. saurae).</title>
        <authorList>
            <person name="Vega J.M."/>
            <person name="Podio M."/>
            <person name="Orjuela J."/>
            <person name="Siena L.A."/>
            <person name="Pessino S.C."/>
            <person name="Combes M.C."/>
            <person name="Mariac C."/>
            <person name="Albertini E."/>
            <person name="Pupilli F."/>
            <person name="Ortiz J.P.A."/>
            <person name="Leblanc O."/>
        </authorList>
    </citation>
    <scope>NUCLEOTIDE SEQUENCE [LARGE SCALE GENOMIC DNA]</scope>
    <source>
        <strain evidence="4">R1</strain>
        <tissue evidence="4">Leaf</tissue>
    </source>
</reference>
<feature type="compositionally biased region" description="Basic and acidic residues" evidence="1">
    <location>
        <begin position="350"/>
        <end position="368"/>
    </location>
</feature>
<evidence type="ECO:0000256" key="2">
    <source>
        <dbReference type="SAM" id="Phobius"/>
    </source>
</evidence>
<accession>A0AAQ3UV80</accession>
<evidence type="ECO:0000313" key="5">
    <source>
        <dbReference type="Proteomes" id="UP001341281"/>
    </source>
</evidence>
<name>A0AAQ3UV80_PASNO</name>
<protein>
    <submittedName>
        <fullName evidence="4">Uncharacterized protein</fullName>
    </submittedName>
</protein>
<sequence>MLLKWWPSVISLAAVAHRTADSLSPGLACASPRAAGVCCDRSGRRGALLREEKTGFGFWKLYVALFRDPFLRNRKLQSIVKHFKNSRAFKFLLHTQCESLQECVVLALADHDDISTVYRTSQKWYYNNKQPKYTGVKNLLHMPEQKLLSSHVKKQRTCSALFLMKSRSIEHVCYTHMESPNVQGLLCQDLPELTLCFVEVPIELVQLRHHQSPLHLAGFGVTQPLRVPQRLPPVRAPHLGVQQALERVHVAGVAAQNRRILPHLLILLHRLQLLQHILLILLLLDLFLLVALFGFQLLQHILLTLLLYYYFLVLYLFLLAALFGFLLLLILPFDFLLLMGGRRSAGAGGERADAGEGEEACGKHENEGARGGGDGGDDARGRGLEGGEGGDSGEARRQAVEQGGSGGAPAADREEGCGGRRWGGGGQEEAHCLSSRVQLYLFKYNTYTPHDTYIITSAHTLHPHTANTFKPKIAFSKRSRGPSMAMAGSVVGALQLQCVRGCVGDAHIVFFLRLHV</sequence>
<dbReference type="AlphaFoldDB" id="A0AAQ3UV80"/>
<keyword evidence="2" id="KW-0812">Transmembrane</keyword>
<evidence type="ECO:0000256" key="1">
    <source>
        <dbReference type="SAM" id="MobiDB-lite"/>
    </source>
</evidence>